<dbReference type="EMBL" id="CM037161">
    <property type="protein sequence ID" value="KAH7853484.1"/>
    <property type="molecule type" value="Genomic_DNA"/>
</dbReference>
<proteinExistence type="predicted"/>
<keyword evidence="2" id="KW-1185">Reference proteome</keyword>
<evidence type="ECO:0000313" key="2">
    <source>
        <dbReference type="Proteomes" id="UP000828048"/>
    </source>
</evidence>
<organism evidence="1 2">
    <name type="scientific">Vaccinium darrowii</name>
    <dbReference type="NCBI Taxonomy" id="229202"/>
    <lineage>
        <taxon>Eukaryota</taxon>
        <taxon>Viridiplantae</taxon>
        <taxon>Streptophyta</taxon>
        <taxon>Embryophyta</taxon>
        <taxon>Tracheophyta</taxon>
        <taxon>Spermatophyta</taxon>
        <taxon>Magnoliopsida</taxon>
        <taxon>eudicotyledons</taxon>
        <taxon>Gunneridae</taxon>
        <taxon>Pentapetalae</taxon>
        <taxon>asterids</taxon>
        <taxon>Ericales</taxon>
        <taxon>Ericaceae</taxon>
        <taxon>Vaccinioideae</taxon>
        <taxon>Vaccinieae</taxon>
        <taxon>Vaccinium</taxon>
    </lineage>
</organism>
<gene>
    <name evidence="1" type="ORF">Vadar_002988</name>
</gene>
<dbReference type="Proteomes" id="UP000828048">
    <property type="component" value="Chromosome 11"/>
</dbReference>
<comment type="caution">
    <text evidence="1">The sequence shown here is derived from an EMBL/GenBank/DDBJ whole genome shotgun (WGS) entry which is preliminary data.</text>
</comment>
<protein>
    <submittedName>
        <fullName evidence="1">Uncharacterized protein</fullName>
    </submittedName>
</protein>
<evidence type="ECO:0000313" key="1">
    <source>
        <dbReference type="EMBL" id="KAH7853484.1"/>
    </source>
</evidence>
<name>A0ACB7YK14_9ERIC</name>
<reference evidence="1 2" key="1">
    <citation type="journal article" date="2021" name="Hortic Res">
        <title>High-quality reference genome and annotation aids understanding of berry development for evergreen blueberry (Vaccinium darrowii).</title>
        <authorList>
            <person name="Yu J."/>
            <person name="Hulse-Kemp A.M."/>
            <person name="Babiker E."/>
            <person name="Staton M."/>
        </authorList>
    </citation>
    <scope>NUCLEOTIDE SEQUENCE [LARGE SCALE GENOMIC DNA]</scope>
    <source>
        <strain evidence="2">cv. NJ 8807/NJ 8810</strain>
        <tissue evidence="1">Young leaf</tissue>
    </source>
</reference>
<accession>A0ACB7YK14</accession>
<sequence length="352" mass="40264">MKTWELEEKWAHVHMKWSFTAGMRSTQLSESLNAQIKRHLKCDNNLGLFFTFFDQVVLEKRYKEIQAKFDSKEKMVKINFCNCPMLLHAAKFYTPHLFDLFHKQFDISLGCKVIETWELEDEIGFVVQRHGQEREYKVLGRVELNALGVKTLTKVSCSCRKFESFGILCGHAIKVLSQMNVMKIPKKYILGRWRLDAKSCSSKGKEVMVEENGRKLVILARYRHLCPKAVTLVARVSEDDEAYKLVENTMTLLCAQVDNIFLSKHGFGASSSGPKSPNIDMGLDLIDPKDGETPYYPQMAHLQSQASCSTQVSEMAFERSILIPMEAESMFDDEEFLEALVSPHSHGAINPY</sequence>